<reference evidence="2" key="1">
    <citation type="submission" date="2017-05" db="EMBL/GenBank/DDBJ databases">
        <authorList>
            <person name="Varghese N."/>
            <person name="Submissions S."/>
        </authorList>
    </citation>
    <scope>NUCLEOTIDE SEQUENCE</scope>
    <source>
        <strain evidence="2">Su22</strain>
    </source>
</reference>
<evidence type="ECO:0000313" key="2">
    <source>
        <dbReference type="EMBL" id="SMP57857.1"/>
    </source>
</evidence>
<feature type="transmembrane region" description="Helical" evidence="1">
    <location>
        <begin position="147"/>
        <end position="166"/>
    </location>
</feature>
<dbReference type="NCBIfam" id="NF038065">
    <property type="entry name" value="Pr6Pr"/>
    <property type="match status" value="1"/>
</dbReference>
<dbReference type="EMBL" id="FXUF01000007">
    <property type="protein sequence ID" value="SMP57857.1"/>
    <property type="molecule type" value="Genomic_DNA"/>
</dbReference>
<feature type="transmembrane region" description="Helical" evidence="1">
    <location>
        <begin position="114"/>
        <end position="135"/>
    </location>
</feature>
<dbReference type="Proteomes" id="UP001158066">
    <property type="component" value="Unassembled WGS sequence"/>
</dbReference>
<keyword evidence="1" id="KW-1133">Transmembrane helix</keyword>
<evidence type="ECO:0008006" key="4">
    <source>
        <dbReference type="Google" id="ProtNLM"/>
    </source>
</evidence>
<gene>
    <name evidence="2" type="ORF">SAMN06296020_1076</name>
</gene>
<feature type="transmembrane region" description="Helical" evidence="1">
    <location>
        <begin position="12"/>
        <end position="32"/>
    </location>
</feature>
<dbReference type="AlphaFoldDB" id="A0AA45WW51"/>
<dbReference type="InterPro" id="IPR049713">
    <property type="entry name" value="Pr6Pr-like"/>
</dbReference>
<evidence type="ECO:0000313" key="3">
    <source>
        <dbReference type="Proteomes" id="UP001158066"/>
    </source>
</evidence>
<comment type="caution">
    <text evidence="2">The sequence shown here is derived from an EMBL/GenBank/DDBJ whole genome shotgun (WGS) entry which is preliminary data.</text>
</comment>
<keyword evidence="1" id="KW-0472">Membrane</keyword>
<sequence>MNEKERFSGWTYFRMAYGFVGLVALLLNYLFMLNGVHHDFGPLQGSYRLMRLFTNQTNLLVVAWSLYSCLKTPERREGLYLPRGLRGGLLVYITLAMAVFHVYLRQGYSLTPPLFAVSLLTHYLVPLAYLTDWLLTEPRGCYRWKYLWSWTLYPVGYWLVTMIIGSETGEYPYPFLNWQEQGIISVLQKSAGAGVAVILLGAVIISLNRIMPSTKD</sequence>
<proteinExistence type="predicted"/>
<accession>A0AA45WW51</accession>
<feature type="transmembrane region" description="Helical" evidence="1">
    <location>
        <begin position="186"/>
        <end position="207"/>
    </location>
</feature>
<keyword evidence="1" id="KW-0812">Transmembrane</keyword>
<keyword evidence="3" id="KW-1185">Reference proteome</keyword>
<organism evidence="2 3">
    <name type="scientific">Anoxynatronum buryatiense</name>
    <dbReference type="NCBI Taxonomy" id="489973"/>
    <lineage>
        <taxon>Bacteria</taxon>
        <taxon>Bacillati</taxon>
        <taxon>Bacillota</taxon>
        <taxon>Clostridia</taxon>
        <taxon>Eubacteriales</taxon>
        <taxon>Clostridiaceae</taxon>
        <taxon>Anoxynatronum</taxon>
    </lineage>
</organism>
<feature type="transmembrane region" description="Helical" evidence="1">
    <location>
        <begin position="52"/>
        <end position="69"/>
    </location>
</feature>
<name>A0AA45WW51_9CLOT</name>
<feature type="transmembrane region" description="Helical" evidence="1">
    <location>
        <begin position="89"/>
        <end position="108"/>
    </location>
</feature>
<evidence type="ECO:0000256" key="1">
    <source>
        <dbReference type="SAM" id="Phobius"/>
    </source>
</evidence>
<protein>
    <recommendedName>
        <fullName evidence="4">Pr6Pr family membrane protein</fullName>
    </recommendedName>
</protein>